<dbReference type="InterPro" id="IPR010090">
    <property type="entry name" value="Phage_tape_meas"/>
</dbReference>
<dbReference type="AlphaFoldDB" id="A0A415G8B3"/>
<dbReference type="PANTHER" id="PTHR43049:SF1">
    <property type="entry name" value="EARLY ENDOSOME ANTIGEN"/>
    <property type="match status" value="1"/>
</dbReference>
<keyword evidence="3" id="KW-0812">Transmembrane</keyword>
<dbReference type="Gene3D" id="1.10.287.1490">
    <property type="match status" value="1"/>
</dbReference>
<feature type="coiled-coil region" evidence="1">
    <location>
        <begin position="142"/>
        <end position="218"/>
    </location>
</feature>
<sequence>MGTNADTSTTKLKMDISDLKRSMTEARRQIRLANAEFKASSAGMDNWAQSADGLSAKMDQLRNTLKAEKSILSDLNKQYDLTVQSQGKNSKGAQELLIKIKNQEAAINKTKASLEKYGRMLSQLDSEADQAANGANEMRSAYEELDSTISKQESSLQELKTRYASVVLEQGKTSAEAQQLAGEISQLSSELAENKNKMSNAANAADDLDNSLERAGNEAEDSSDGFTVLKGALADLTADGIRSAISSLKDFATESDQDYNKFQAQTGASAKQMQAFKKEMNELYDNNYGESLQDVGDKMAYVKQVTKETDPSKIKELTENAITLEDTFGSDFNETIRGVSNLMTHFGIDSTTAFDLFAKGSQEGLDYTDELGDNISEYGGNFKQAGYSAQEYFQLLANGTQNGAYNLDKVNDSINEVKNRLGDGTIGKNIGMFSKDTQTAFKNWESGKGTMKDVIESIVADINNCTNEQDALNMAATAFGTMGEDANLKVVKSLTSTGNTFNDVKGKMEEIKDVRYDDVGSQFSEIGRELQTGLIIPLAQEALPGIKSFADYAIRHMNSLIPAITGVGTALGTVFIASKISGFITTLSGMAAAMGLVTTATTAATGAATGFNLAMLANPVTLAVAGVAALTAGVAAYVVKTKLSSKKIDENAAATDNLISKQKELAKSLKESDKARQDGVKSAEAEGAQADIYYDRLNDLIGVEHKSAAQKAQIKDYVSKLNDLMPDLNLKYDEEKDKLNQSSEALKNNISAQKELIKAKAAQANLTTIAQDIVKVETQQGELTKQNAKNEKAYTEAKKKTAEAQQAWADAGMHVYGKEYENYLKLAKAERTKKEAYEKTNSALEKNKKKLQELIMSTTEQKNTRKRP</sequence>
<feature type="region of interest" description="Disordered" evidence="2">
    <location>
        <begin position="838"/>
        <end position="868"/>
    </location>
</feature>
<evidence type="ECO:0000256" key="1">
    <source>
        <dbReference type="SAM" id="Coils"/>
    </source>
</evidence>
<feature type="domain" description="Phage tail tape measure protein" evidence="4">
    <location>
        <begin position="288"/>
        <end position="480"/>
    </location>
</feature>
<evidence type="ECO:0000313" key="5">
    <source>
        <dbReference type="EMBL" id="RHK39917.1"/>
    </source>
</evidence>
<reference evidence="5 6" key="1">
    <citation type="submission" date="2018-08" db="EMBL/GenBank/DDBJ databases">
        <title>A genome reference for cultivated species of the human gut microbiota.</title>
        <authorList>
            <person name="Zou Y."/>
            <person name="Xue W."/>
            <person name="Luo G."/>
        </authorList>
    </citation>
    <scope>NUCLEOTIDE SEQUENCE [LARGE SCALE GENOMIC DNA]</scope>
    <source>
        <strain evidence="5 6">AF45-14BH</strain>
    </source>
</reference>
<proteinExistence type="predicted"/>
<feature type="transmembrane region" description="Helical" evidence="3">
    <location>
        <begin position="620"/>
        <end position="639"/>
    </location>
</feature>
<keyword evidence="3" id="KW-0472">Membrane</keyword>
<feature type="transmembrane region" description="Helical" evidence="3">
    <location>
        <begin position="560"/>
        <end position="578"/>
    </location>
</feature>
<dbReference type="EMBL" id="QRNJ01000018">
    <property type="protein sequence ID" value="RHK39917.1"/>
    <property type="molecule type" value="Genomic_DNA"/>
</dbReference>
<accession>A0A415G8B3</accession>
<dbReference type="PANTHER" id="PTHR43049">
    <property type="entry name" value="EARLY ENDOSOME ANTIGEN"/>
    <property type="match status" value="1"/>
</dbReference>
<gene>
    <name evidence="5" type="ORF">DW068_05960</name>
</gene>
<feature type="coiled-coil region" evidence="1">
    <location>
        <begin position="729"/>
        <end position="756"/>
    </location>
</feature>
<evidence type="ECO:0000313" key="6">
    <source>
        <dbReference type="Proteomes" id="UP000283497"/>
    </source>
</evidence>
<feature type="coiled-coil region" evidence="1">
    <location>
        <begin position="16"/>
        <end position="113"/>
    </location>
</feature>
<dbReference type="Proteomes" id="UP000283497">
    <property type="component" value="Unassembled WGS sequence"/>
</dbReference>
<evidence type="ECO:0000256" key="3">
    <source>
        <dbReference type="SAM" id="Phobius"/>
    </source>
</evidence>
<dbReference type="Pfam" id="PF10145">
    <property type="entry name" value="PhageMin_Tail"/>
    <property type="match status" value="1"/>
</dbReference>
<dbReference type="RefSeq" id="WP_118314330.1">
    <property type="nucleotide sequence ID" value="NZ_QRNJ01000018.1"/>
</dbReference>
<feature type="transmembrane region" description="Helical" evidence="3">
    <location>
        <begin position="590"/>
        <end position="614"/>
    </location>
</feature>
<protein>
    <recommendedName>
        <fullName evidence="4">Phage tail tape measure protein domain-containing protein</fullName>
    </recommendedName>
</protein>
<keyword evidence="3" id="KW-1133">Transmembrane helix</keyword>
<keyword evidence="1" id="KW-0175">Coiled coil</keyword>
<evidence type="ECO:0000259" key="4">
    <source>
        <dbReference type="Pfam" id="PF10145"/>
    </source>
</evidence>
<name>A0A415G8B3_9FIRM</name>
<comment type="caution">
    <text evidence="5">The sequence shown here is derived from an EMBL/GenBank/DDBJ whole genome shotgun (WGS) entry which is preliminary data.</text>
</comment>
<evidence type="ECO:0000256" key="2">
    <source>
        <dbReference type="SAM" id="MobiDB-lite"/>
    </source>
</evidence>
<organism evidence="5 6">
    <name type="scientific">Anaerobutyricum hallii</name>
    <dbReference type="NCBI Taxonomy" id="39488"/>
    <lineage>
        <taxon>Bacteria</taxon>
        <taxon>Bacillati</taxon>
        <taxon>Bacillota</taxon>
        <taxon>Clostridia</taxon>
        <taxon>Lachnospirales</taxon>
        <taxon>Lachnospiraceae</taxon>
        <taxon>Anaerobutyricum</taxon>
    </lineage>
</organism>